<proteinExistence type="predicted"/>
<evidence type="ECO:0000256" key="6">
    <source>
        <dbReference type="SAM" id="Phobius"/>
    </source>
</evidence>
<comment type="caution">
    <text evidence="8">The sequence shown here is derived from an EMBL/GenBank/DDBJ whole genome shotgun (WGS) entry which is preliminary data.</text>
</comment>
<evidence type="ECO:0000313" key="9">
    <source>
        <dbReference type="Proteomes" id="UP000287872"/>
    </source>
</evidence>
<evidence type="ECO:0000259" key="7">
    <source>
        <dbReference type="Pfam" id="PF06305"/>
    </source>
</evidence>
<protein>
    <recommendedName>
        <fullName evidence="7">Lipopolysaccharide assembly protein A domain-containing protein</fullName>
    </recommendedName>
</protein>
<dbReference type="RefSeq" id="WP_124997723.1">
    <property type="nucleotide sequence ID" value="NZ_BHYK01000002.1"/>
</dbReference>
<dbReference type="EMBL" id="BHYK01000002">
    <property type="protein sequence ID" value="GCD08859.1"/>
    <property type="molecule type" value="Genomic_DNA"/>
</dbReference>
<keyword evidence="3 6" id="KW-1133">Transmembrane helix</keyword>
<dbReference type="AlphaFoldDB" id="A0A401UHA5"/>
<dbReference type="Proteomes" id="UP000287872">
    <property type="component" value="Unassembled WGS sequence"/>
</dbReference>
<accession>A0A401UHA5</accession>
<evidence type="ECO:0000256" key="1">
    <source>
        <dbReference type="ARBA" id="ARBA00022475"/>
    </source>
</evidence>
<dbReference type="PANTHER" id="PTHR41335:SF1">
    <property type="entry name" value="MEMBRANE PROTEIN"/>
    <property type="match status" value="1"/>
</dbReference>
<dbReference type="GO" id="GO:0005886">
    <property type="term" value="C:plasma membrane"/>
    <property type="evidence" value="ECO:0007669"/>
    <property type="project" value="InterPro"/>
</dbReference>
<dbReference type="PANTHER" id="PTHR41335">
    <property type="entry name" value="MEMBRANE PROTEIN-RELATED"/>
    <property type="match status" value="1"/>
</dbReference>
<evidence type="ECO:0000256" key="3">
    <source>
        <dbReference type="ARBA" id="ARBA00022989"/>
    </source>
</evidence>
<dbReference type="Pfam" id="PF06305">
    <property type="entry name" value="LapA_dom"/>
    <property type="match status" value="1"/>
</dbReference>
<evidence type="ECO:0000313" key="8">
    <source>
        <dbReference type="EMBL" id="GCD08859.1"/>
    </source>
</evidence>
<feature type="domain" description="Lipopolysaccharide assembly protein A" evidence="7">
    <location>
        <begin position="21"/>
        <end position="82"/>
    </location>
</feature>
<keyword evidence="9" id="KW-1185">Reference proteome</keyword>
<gene>
    <name evidence="8" type="ORF">Ctaglu_04820</name>
</gene>
<dbReference type="OrthoDB" id="1708221at2"/>
<feature type="coiled-coil region" evidence="5">
    <location>
        <begin position="69"/>
        <end position="103"/>
    </location>
</feature>
<dbReference type="InterPro" id="IPR010445">
    <property type="entry name" value="LapA_dom"/>
</dbReference>
<organism evidence="8 9">
    <name type="scientific">Clostridium tagluense</name>
    <dbReference type="NCBI Taxonomy" id="360422"/>
    <lineage>
        <taxon>Bacteria</taxon>
        <taxon>Bacillati</taxon>
        <taxon>Bacillota</taxon>
        <taxon>Clostridia</taxon>
        <taxon>Eubacteriales</taxon>
        <taxon>Clostridiaceae</taxon>
        <taxon>Clostridium</taxon>
    </lineage>
</organism>
<evidence type="ECO:0000256" key="5">
    <source>
        <dbReference type="SAM" id="Coils"/>
    </source>
</evidence>
<sequence length="139" mass="15618">MRFGFIISLLFAILVALFGIQNSSVISINFFFTKFNISLALIIFVSAITGAIIVTLLGLQKEITLRRGNKRLTKKAKNFEIQNETFKNKIETLETQIVTLETTIALNAKSNILNDEINTQNIEIKHLNNISSNKTDTLT</sequence>
<evidence type="ECO:0000256" key="4">
    <source>
        <dbReference type="ARBA" id="ARBA00023136"/>
    </source>
</evidence>
<keyword evidence="5" id="KW-0175">Coiled coil</keyword>
<keyword evidence="1" id="KW-1003">Cell membrane</keyword>
<feature type="transmembrane region" description="Helical" evidence="6">
    <location>
        <begin position="37"/>
        <end position="59"/>
    </location>
</feature>
<name>A0A401UHA5_9CLOT</name>
<reference evidence="8 9" key="1">
    <citation type="submission" date="2018-11" db="EMBL/GenBank/DDBJ databases">
        <title>Genome sequencing and assembly of Clostridium tagluense strain A121.</title>
        <authorList>
            <person name="Murakami T."/>
            <person name="Segawa T."/>
            <person name="Shcherbakova V.A."/>
            <person name="Mori H."/>
            <person name="Yoshimura Y."/>
        </authorList>
    </citation>
    <scope>NUCLEOTIDE SEQUENCE [LARGE SCALE GENOMIC DNA]</scope>
    <source>
        <strain evidence="8 9">A121</strain>
    </source>
</reference>
<evidence type="ECO:0000256" key="2">
    <source>
        <dbReference type="ARBA" id="ARBA00022692"/>
    </source>
</evidence>
<keyword evidence="4 6" id="KW-0472">Membrane</keyword>
<keyword evidence="2 6" id="KW-0812">Transmembrane</keyword>